<feature type="transmembrane region" description="Helical" evidence="1">
    <location>
        <begin position="62"/>
        <end position="81"/>
    </location>
</feature>
<proteinExistence type="predicted"/>
<keyword evidence="1" id="KW-0812">Transmembrane</keyword>
<dbReference type="RefSeq" id="WP_188614343.1">
    <property type="nucleotide sequence ID" value="NZ_BMJT01000004.1"/>
</dbReference>
<keyword evidence="1" id="KW-0472">Membrane</keyword>
<dbReference type="Proteomes" id="UP000616608">
    <property type="component" value="Unassembled WGS sequence"/>
</dbReference>
<evidence type="ECO:0008006" key="4">
    <source>
        <dbReference type="Google" id="ProtNLM"/>
    </source>
</evidence>
<organism evidence="2 3">
    <name type="scientific">Lysinibacillus alkalisoli</name>
    <dbReference type="NCBI Taxonomy" id="1911548"/>
    <lineage>
        <taxon>Bacteria</taxon>
        <taxon>Bacillati</taxon>
        <taxon>Bacillota</taxon>
        <taxon>Bacilli</taxon>
        <taxon>Bacillales</taxon>
        <taxon>Bacillaceae</taxon>
        <taxon>Lysinibacillus</taxon>
    </lineage>
</organism>
<gene>
    <name evidence="2" type="ORF">GCM10007425_14260</name>
</gene>
<dbReference type="AlphaFoldDB" id="A0A917G3L3"/>
<dbReference type="EMBL" id="BMJT01000004">
    <property type="protein sequence ID" value="GGG20957.1"/>
    <property type="molecule type" value="Genomic_DNA"/>
</dbReference>
<feature type="transmembrane region" description="Helical" evidence="1">
    <location>
        <begin position="102"/>
        <end position="128"/>
    </location>
</feature>
<comment type="caution">
    <text evidence="2">The sequence shown here is derived from an EMBL/GenBank/DDBJ whole genome shotgun (WGS) entry which is preliminary data.</text>
</comment>
<keyword evidence="1" id="KW-1133">Transmembrane helix</keyword>
<reference evidence="2" key="2">
    <citation type="submission" date="2020-09" db="EMBL/GenBank/DDBJ databases">
        <authorList>
            <person name="Sun Q."/>
            <person name="Zhou Y."/>
        </authorList>
    </citation>
    <scope>NUCLEOTIDE SEQUENCE</scope>
    <source>
        <strain evidence="2">CGMCC 1.15760</strain>
    </source>
</reference>
<dbReference type="InterPro" id="IPR024515">
    <property type="entry name" value="DUF3397"/>
</dbReference>
<evidence type="ECO:0000313" key="2">
    <source>
        <dbReference type="EMBL" id="GGG20957.1"/>
    </source>
</evidence>
<accession>A0A917G3L3</accession>
<feature type="transmembrane region" description="Helical" evidence="1">
    <location>
        <begin position="6"/>
        <end position="25"/>
    </location>
</feature>
<sequence>MNMLQTIISVFLFCPFLLFIMVVIIEVKRTKQLAKAVGRAADGTTLLLIFAIPLYVEALTGYAVGFATAAILVIVASFFTIGAWRHTQELKFSLWFKKLWRIYFIGLSALYIIIFVVGLLFMMVQPIISL</sequence>
<protein>
    <recommendedName>
        <fullName evidence="4">DUF3397 domain-containing protein</fullName>
    </recommendedName>
</protein>
<evidence type="ECO:0000256" key="1">
    <source>
        <dbReference type="SAM" id="Phobius"/>
    </source>
</evidence>
<keyword evidence="3" id="KW-1185">Reference proteome</keyword>
<reference evidence="2" key="1">
    <citation type="journal article" date="2014" name="Int. J. Syst. Evol. Microbiol.">
        <title>Complete genome sequence of Corynebacterium casei LMG S-19264T (=DSM 44701T), isolated from a smear-ripened cheese.</title>
        <authorList>
            <consortium name="US DOE Joint Genome Institute (JGI-PGF)"/>
            <person name="Walter F."/>
            <person name="Albersmeier A."/>
            <person name="Kalinowski J."/>
            <person name="Ruckert C."/>
        </authorList>
    </citation>
    <scope>NUCLEOTIDE SEQUENCE</scope>
    <source>
        <strain evidence="2">CGMCC 1.15760</strain>
    </source>
</reference>
<evidence type="ECO:0000313" key="3">
    <source>
        <dbReference type="Proteomes" id="UP000616608"/>
    </source>
</evidence>
<feature type="transmembrane region" description="Helical" evidence="1">
    <location>
        <begin position="37"/>
        <end position="56"/>
    </location>
</feature>
<name>A0A917G3L3_9BACI</name>
<dbReference type="Pfam" id="PF11877">
    <property type="entry name" value="DUF3397"/>
    <property type="match status" value="1"/>
</dbReference>